<accession>A0ABR6DCS3</accession>
<dbReference type="RefSeq" id="WP_182592382.1">
    <property type="nucleotide sequence ID" value="NZ_JACJIM010000005.1"/>
</dbReference>
<gene>
    <name evidence="1" type="ORF">GGQ91_003278</name>
</gene>
<protein>
    <recommendedName>
        <fullName evidence="3">Secreted protein</fullName>
    </recommendedName>
</protein>
<evidence type="ECO:0000313" key="1">
    <source>
        <dbReference type="EMBL" id="MBA9063877.1"/>
    </source>
</evidence>
<comment type="caution">
    <text evidence="1">The sequence shown here is derived from an EMBL/GenBank/DDBJ whole genome shotgun (WGS) entry which is preliminary data.</text>
</comment>
<dbReference type="EMBL" id="JACJIM010000005">
    <property type="protein sequence ID" value="MBA9063877.1"/>
    <property type="molecule type" value="Genomic_DNA"/>
</dbReference>
<reference evidence="1 2" key="1">
    <citation type="submission" date="2020-08" db="EMBL/GenBank/DDBJ databases">
        <title>Genomic Encyclopedia of Type Strains, Phase IV (KMG-IV): sequencing the most valuable type-strain genomes for metagenomic binning, comparative biology and taxonomic classification.</title>
        <authorList>
            <person name="Goeker M."/>
        </authorList>
    </citation>
    <scope>NUCLEOTIDE SEQUENCE [LARGE SCALE GENOMIC DNA]</scope>
    <source>
        <strain evidence="1 2">DSM 5686</strain>
    </source>
</reference>
<evidence type="ECO:0000313" key="2">
    <source>
        <dbReference type="Proteomes" id="UP000565455"/>
    </source>
</evidence>
<organism evidence="1 2">
    <name type="scientific">Methylobacterium fujisawaense</name>
    <dbReference type="NCBI Taxonomy" id="107400"/>
    <lineage>
        <taxon>Bacteria</taxon>
        <taxon>Pseudomonadati</taxon>
        <taxon>Pseudomonadota</taxon>
        <taxon>Alphaproteobacteria</taxon>
        <taxon>Hyphomicrobiales</taxon>
        <taxon>Methylobacteriaceae</taxon>
        <taxon>Methylobacterium</taxon>
    </lineage>
</organism>
<dbReference type="GeneID" id="96604952"/>
<sequence>MLVLTLLTTLSFNHLAHSWYPEECCSNEDCAPVDDAEIVPGGFRSHGYFIPEALARPSKDASYHLCQYRGRVICFFVPLNG</sequence>
<evidence type="ECO:0008006" key="3">
    <source>
        <dbReference type="Google" id="ProtNLM"/>
    </source>
</evidence>
<proteinExistence type="predicted"/>
<keyword evidence="2" id="KW-1185">Reference proteome</keyword>
<dbReference type="Proteomes" id="UP000565455">
    <property type="component" value="Unassembled WGS sequence"/>
</dbReference>
<name>A0ABR6DCS3_9HYPH</name>